<dbReference type="GO" id="GO:0046872">
    <property type="term" value="F:metal ion binding"/>
    <property type="evidence" value="ECO:0007669"/>
    <property type="project" value="UniProtKB-KW"/>
</dbReference>
<reference evidence="9 10" key="1">
    <citation type="submission" date="2019-09" db="EMBL/GenBank/DDBJ databases">
        <title>YIM 132548 draft genome.</title>
        <authorList>
            <person name="Jiang L."/>
        </authorList>
    </citation>
    <scope>NUCLEOTIDE SEQUENCE [LARGE SCALE GENOMIC DNA]</scope>
    <source>
        <strain evidence="9 10">YIM 132548</strain>
    </source>
</reference>
<dbReference type="GO" id="GO:0016779">
    <property type="term" value="F:nucleotidyltransferase activity"/>
    <property type="evidence" value="ECO:0007669"/>
    <property type="project" value="UniProtKB-KW"/>
</dbReference>
<keyword evidence="4" id="KW-0547">Nucleotide-binding</keyword>
<dbReference type="Gene3D" id="3.90.550.10">
    <property type="entry name" value="Spore Coat Polysaccharide Biosynthesis Protein SpsA, Chain A"/>
    <property type="match status" value="1"/>
</dbReference>
<comment type="caution">
    <text evidence="9">The sequence shown here is derived from an EMBL/GenBank/DDBJ whole genome shotgun (WGS) entry which is preliminary data.</text>
</comment>
<proteinExistence type="predicted"/>
<name>A0A6N6MP46_9HYPH</name>
<keyword evidence="6" id="KW-0342">GTP-binding</keyword>
<keyword evidence="10" id="KW-1185">Reference proteome</keyword>
<dbReference type="SUPFAM" id="SSF53448">
    <property type="entry name" value="Nucleotide-diphospho-sugar transferases"/>
    <property type="match status" value="1"/>
</dbReference>
<dbReference type="CDD" id="cd02503">
    <property type="entry name" value="MobA"/>
    <property type="match status" value="1"/>
</dbReference>
<dbReference type="PANTHER" id="PTHR19136">
    <property type="entry name" value="MOLYBDENUM COFACTOR GUANYLYLTRANSFERASE"/>
    <property type="match status" value="1"/>
</dbReference>
<accession>A0A6N6MP46</accession>
<dbReference type="AlphaFoldDB" id="A0A6N6MP46"/>
<keyword evidence="7" id="KW-0501">Molybdenum cofactor biosynthesis</keyword>
<gene>
    <name evidence="9" type="ORF">F6X51_13770</name>
</gene>
<evidence type="ECO:0000313" key="9">
    <source>
        <dbReference type="EMBL" id="KAB1073091.1"/>
    </source>
</evidence>
<sequence>MGGGDKPLRMLAGRTLLDRVIGRFAPQCDAGLILNANGDPARFPHDLTIVPDGIPGNPGPLAGILAALDHAAERNPDVHQVASVSGDAPFLPGDLVARLDAVRTQSGAPIAVSASGGRQHFTTALWAVSLRADLRTALVERDERRVGAYLARHGAAAAEWPIEPVDPFLNVNTPEDIGVAEALLARIGVP</sequence>
<dbReference type="GO" id="GO:0005525">
    <property type="term" value="F:GTP binding"/>
    <property type="evidence" value="ECO:0007669"/>
    <property type="project" value="UniProtKB-KW"/>
</dbReference>
<evidence type="ECO:0000256" key="6">
    <source>
        <dbReference type="ARBA" id="ARBA00023134"/>
    </source>
</evidence>
<evidence type="ECO:0000256" key="4">
    <source>
        <dbReference type="ARBA" id="ARBA00022741"/>
    </source>
</evidence>
<dbReference type="Pfam" id="PF12804">
    <property type="entry name" value="NTP_transf_3"/>
    <property type="match status" value="1"/>
</dbReference>
<evidence type="ECO:0000256" key="2">
    <source>
        <dbReference type="ARBA" id="ARBA00022679"/>
    </source>
</evidence>
<organism evidence="9 10">
    <name type="scientific">Methylobacterium planeticum</name>
    <dbReference type="NCBI Taxonomy" id="2615211"/>
    <lineage>
        <taxon>Bacteria</taxon>
        <taxon>Pseudomonadati</taxon>
        <taxon>Pseudomonadota</taxon>
        <taxon>Alphaproteobacteria</taxon>
        <taxon>Hyphomicrobiales</taxon>
        <taxon>Methylobacteriaceae</taxon>
        <taxon>Methylobacterium</taxon>
    </lineage>
</organism>
<protein>
    <submittedName>
        <fullName evidence="9">Molybdenum cofactor guanylyltransferase</fullName>
    </submittedName>
</protein>
<dbReference type="InterPro" id="IPR029044">
    <property type="entry name" value="Nucleotide-diphossugar_trans"/>
</dbReference>
<keyword evidence="3" id="KW-0479">Metal-binding</keyword>
<feature type="domain" description="MobA-like NTP transferase" evidence="8">
    <location>
        <begin position="1"/>
        <end position="148"/>
    </location>
</feature>
<dbReference type="InterPro" id="IPR013482">
    <property type="entry name" value="Molybde_CF_guanTrfase"/>
</dbReference>
<evidence type="ECO:0000256" key="5">
    <source>
        <dbReference type="ARBA" id="ARBA00022842"/>
    </source>
</evidence>
<dbReference type="PANTHER" id="PTHR19136:SF81">
    <property type="entry name" value="MOLYBDENUM COFACTOR GUANYLYLTRANSFERASE"/>
    <property type="match status" value="1"/>
</dbReference>
<evidence type="ECO:0000256" key="1">
    <source>
        <dbReference type="ARBA" id="ARBA00022490"/>
    </source>
</evidence>
<dbReference type="EMBL" id="VZZJ01000010">
    <property type="protein sequence ID" value="KAB1073091.1"/>
    <property type="molecule type" value="Genomic_DNA"/>
</dbReference>
<evidence type="ECO:0000313" key="10">
    <source>
        <dbReference type="Proteomes" id="UP000441523"/>
    </source>
</evidence>
<dbReference type="GO" id="GO:1902758">
    <property type="term" value="P:bis(molybdopterin guanine dinucleotide)molybdenum biosynthetic process"/>
    <property type="evidence" value="ECO:0007669"/>
    <property type="project" value="TreeGrafter"/>
</dbReference>
<evidence type="ECO:0000259" key="8">
    <source>
        <dbReference type="Pfam" id="PF12804"/>
    </source>
</evidence>
<dbReference type="InterPro" id="IPR025877">
    <property type="entry name" value="MobA-like_NTP_Trfase"/>
</dbReference>
<keyword evidence="9" id="KW-0548">Nucleotidyltransferase</keyword>
<keyword evidence="1" id="KW-0963">Cytoplasm</keyword>
<evidence type="ECO:0000256" key="3">
    <source>
        <dbReference type="ARBA" id="ARBA00022723"/>
    </source>
</evidence>
<dbReference type="Proteomes" id="UP000441523">
    <property type="component" value="Unassembled WGS sequence"/>
</dbReference>
<keyword evidence="2 9" id="KW-0808">Transferase</keyword>
<keyword evidence="5" id="KW-0460">Magnesium</keyword>
<evidence type="ECO:0000256" key="7">
    <source>
        <dbReference type="ARBA" id="ARBA00023150"/>
    </source>
</evidence>